<keyword evidence="6 13" id="KW-0808">Transferase</keyword>
<evidence type="ECO:0000256" key="3">
    <source>
        <dbReference type="ARBA" id="ARBA00010323"/>
    </source>
</evidence>
<keyword evidence="7 14" id="KW-0812">Transmembrane</keyword>
<keyword evidence="5 13" id="KW-1003">Cell membrane</keyword>
<dbReference type="GO" id="GO:0005886">
    <property type="term" value="C:plasma membrane"/>
    <property type="evidence" value="ECO:0007669"/>
    <property type="project" value="UniProtKB-SubCell"/>
</dbReference>
<dbReference type="InterPro" id="IPR024194">
    <property type="entry name" value="Ac/AlaTfrase_AlgI/DltB"/>
</dbReference>
<evidence type="ECO:0000256" key="11">
    <source>
        <dbReference type="ARBA" id="ARBA00023315"/>
    </source>
</evidence>
<evidence type="ECO:0000256" key="8">
    <source>
        <dbReference type="ARBA" id="ARBA00022841"/>
    </source>
</evidence>
<evidence type="ECO:0000256" key="12">
    <source>
        <dbReference type="ARBA" id="ARBA00031030"/>
    </source>
</evidence>
<evidence type="ECO:0000256" key="5">
    <source>
        <dbReference type="ARBA" id="ARBA00022475"/>
    </source>
</evidence>
<sequence>MIFLTYDFVWFALTFLGVYSLTRWPQARLLLLIAAGVWFQAFYGGVASLSVVLVLSAISYAAALTENKTIIGTAIAACVVTLLYCKYMLFLASSLLAPFLPVSTGAIESWLPSVIPLGISFFTFEFVHYLVDVYRGDTPVRSIRDFASFVLFWPTMISGPIKRYQKFIPAMHHGIKTQSSSDAMQGLIRIAIGLTKKWGADNLTGLINYAEPNLHQQPLALRWIFLIAIAARILLDFSGYSDMAIGYAKVMGITVPENFNWPYLARSPIEFWQRWHMSLSLWIRDYVYIPLGGNRLGVPRRIVNALAAMTICGFWHGAAWNFAVWGFYHGIGLATAAGLQRAFSETTPGPVVSFAGWLATMIFVSVGWLLFFYPIDKAVTIAKMLVIP</sequence>
<evidence type="ECO:0000256" key="7">
    <source>
        <dbReference type="ARBA" id="ARBA00022692"/>
    </source>
</evidence>
<comment type="pathway">
    <text evidence="2">Glycan biosynthesis; alginate biosynthesis.</text>
</comment>
<evidence type="ECO:0000256" key="4">
    <source>
        <dbReference type="ARBA" id="ARBA00016084"/>
    </source>
</evidence>
<protein>
    <recommendedName>
        <fullName evidence="4">Probable alginate O-acetylase AlgI</fullName>
    </recommendedName>
    <alternativeName>
        <fullName evidence="12">Alginate biosynthesis protein AlgI</fullName>
    </alternativeName>
</protein>
<dbReference type="InterPro" id="IPR051085">
    <property type="entry name" value="MB_O-acyltransferase"/>
</dbReference>
<keyword evidence="10 13" id="KW-0472">Membrane</keyword>
<comment type="subcellular location">
    <subcellularLocation>
        <location evidence="1">Cell membrane</location>
        <topology evidence="1">Multi-pass membrane protein</topology>
    </subcellularLocation>
</comment>
<keyword evidence="9 14" id="KW-1133">Transmembrane helix</keyword>
<organism evidence="15 16">
    <name type="scientific">Bradyrhizobium erythrophlei</name>
    <dbReference type="NCBI Taxonomy" id="1437360"/>
    <lineage>
        <taxon>Bacteria</taxon>
        <taxon>Pseudomonadati</taxon>
        <taxon>Pseudomonadota</taxon>
        <taxon>Alphaproteobacteria</taxon>
        <taxon>Hyphomicrobiales</taxon>
        <taxon>Nitrobacteraceae</taxon>
        <taxon>Bradyrhizobium</taxon>
    </lineage>
</organism>
<evidence type="ECO:0000256" key="9">
    <source>
        <dbReference type="ARBA" id="ARBA00022989"/>
    </source>
</evidence>
<keyword evidence="8" id="KW-0016">Alginate biosynthesis</keyword>
<keyword evidence="11 13" id="KW-0012">Acyltransferase</keyword>
<evidence type="ECO:0000256" key="6">
    <source>
        <dbReference type="ARBA" id="ARBA00022679"/>
    </source>
</evidence>
<dbReference type="PANTHER" id="PTHR13285">
    <property type="entry name" value="ACYLTRANSFERASE"/>
    <property type="match status" value="1"/>
</dbReference>
<accession>A0A1M5UQ46</accession>
<dbReference type="GO" id="GO:0042121">
    <property type="term" value="P:alginic acid biosynthetic process"/>
    <property type="evidence" value="ECO:0007669"/>
    <property type="project" value="UniProtKB-KW"/>
</dbReference>
<feature type="transmembrane region" description="Helical" evidence="14">
    <location>
        <begin position="70"/>
        <end position="90"/>
    </location>
</feature>
<evidence type="ECO:0000256" key="14">
    <source>
        <dbReference type="SAM" id="Phobius"/>
    </source>
</evidence>
<dbReference type="InterPro" id="IPR004299">
    <property type="entry name" value="MBOAT_fam"/>
</dbReference>
<gene>
    <name evidence="15" type="ORF">SAMN05444169_8580</name>
</gene>
<dbReference type="InterPro" id="IPR028362">
    <property type="entry name" value="AlgI"/>
</dbReference>
<dbReference type="Proteomes" id="UP000190675">
    <property type="component" value="Chromosome I"/>
</dbReference>
<feature type="transmembrane region" description="Helical" evidence="14">
    <location>
        <begin position="351"/>
        <end position="375"/>
    </location>
</feature>
<proteinExistence type="inferred from homology"/>
<reference evidence="15 16" key="1">
    <citation type="submission" date="2016-11" db="EMBL/GenBank/DDBJ databases">
        <authorList>
            <person name="Jaros S."/>
            <person name="Januszkiewicz K."/>
            <person name="Wedrychowicz H."/>
        </authorList>
    </citation>
    <scope>NUCLEOTIDE SEQUENCE [LARGE SCALE GENOMIC DNA]</scope>
    <source>
        <strain evidence="15 16">GAS242</strain>
    </source>
</reference>
<evidence type="ECO:0000256" key="10">
    <source>
        <dbReference type="ARBA" id="ARBA00023136"/>
    </source>
</evidence>
<dbReference type="Pfam" id="PF03062">
    <property type="entry name" value="MBOAT"/>
    <property type="match status" value="1"/>
</dbReference>
<evidence type="ECO:0000313" key="16">
    <source>
        <dbReference type="Proteomes" id="UP000190675"/>
    </source>
</evidence>
<name>A0A1M5UQ46_9BRAD</name>
<feature type="transmembrane region" description="Helical" evidence="14">
    <location>
        <begin position="110"/>
        <end position="131"/>
    </location>
</feature>
<evidence type="ECO:0000256" key="1">
    <source>
        <dbReference type="ARBA" id="ARBA00004651"/>
    </source>
</evidence>
<dbReference type="PIRSF" id="PIRSF016636">
    <property type="entry name" value="AlgI_DltB"/>
    <property type="match status" value="1"/>
</dbReference>
<evidence type="ECO:0000256" key="13">
    <source>
        <dbReference type="PIRNR" id="PIRNR016636"/>
    </source>
</evidence>
<evidence type="ECO:0000313" key="15">
    <source>
        <dbReference type="EMBL" id="SHH65202.1"/>
    </source>
</evidence>
<dbReference type="GO" id="GO:0016746">
    <property type="term" value="F:acyltransferase activity"/>
    <property type="evidence" value="ECO:0007669"/>
    <property type="project" value="UniProtKB-KW"/>
</dbReference>
<feature type="transmembrane region" description="Helical" evidence="14">
    <location>
        <begin position="305"/>
        <end position="331"/>
    </location>
</feature>
<dbReference type="PIRSF" id="PIRSF500217">
    <property type="entry name" value="AlgI"/>
    <property type="match status" value="1"/>
</dbReference>
<dbReference type="EMBL" id="LT670818">
    <property type="protein sequence ID" value="SHH65202.1"/>
    <property type="molecule type" value="Genomic_DNA"/>
</dbReference>
<dbReference type="PANTHER" id="PTHR13285:SF23">
    <property type="entry name" value="TEICHOIC ACID D-ALANYLTRANSFERASE"/>
    <property type="match status" value="1"/>
</dbReference>
<dbReference type="AlphaFoldDB" id="A0A1M5UQ46"/>
<comment type="similarity">
    <text evidence="3 13">Belongs to the membrane-bound acyltransferase family.</text>
</comment>
<feature type="transmembrane region" description="Helical" evidence="14">
    <location>
        <begin position="30"/>
        <end position="58"/>
    </location>
</feature>
<evidence type="ECO:0000256" key="2">
    <source>
        <dbReference type="ARBA" id="ARBA00005182"/>
    </source>
</evidence>